<dbReference type="GO" id="GO:0016020">
    <property type="term" value="C:membrane"/>
    <property type="evidence" value="ECO:0007669"/>
    <property type="project" value="UniProtKB-SubCell"/>
</dbReference>
<evidence type="ECO:0000256" key="1">
    <source>
        <dbReference type="ARBA" id="ARBA00004141"/>
    </source>
</evidence>
<proteinExistence type="inferred from homology"/>
<protein>
    <submittedName>
        <fullName evidence="8">Membrane protein</fullName>
    </submittedName>
</protein>
<dbReference type="RefSeq" id="WP_188920773.1">
    <property type="nucleotide sequence ID" value="NZ_BMPZ01000005.1"/>
</dbReference>
<keyword evidence="3 7" id="KW-0812">Transmembrane</keyword>
<feature type="transmembrane region" description="Helical" evidence="7">
    <location>
        <begin position="63"/>
        <end position="84"/>
    </location>
</feature>
<evidence type="ECO:0000256" key="4">
    <source>
        <dbReference type="ARBA" id="ARBA00022989"/>
    </source>
</evidence>
<evidence type="ECO:0000256" key="3">
    <source>
        <dbReference type="ARBA" id="ARBA00022692"/>
    </source>
</evidence>
<feature type="transmembrane region" description="Helical" evidence="7">
    <location>
        <begin position="198"/>
        <end position="218"/>
    </location>
</feature>
<feature type="transmembrane region" description="Helical" evidence="7">
    <location>
        <begin position="250"/>
        <end position="270"/>
    </location>
</feature>
<keyword evidence="5 7" id="KW-0472">Membrane</keyword>
<evidence type="ECO:0000313" key="9">
    <source>
        <dbReference type="Proteomes" id="UP000613743"/>
    </source>
</evidence>
<dbReference type="EMBL" id="BMPZ01000005">
    <property type="protein sequence ID" value="GGI84071.1"/>
    <property type="molecule type" value="Genomic_DNA"/>
</dbReference>
<evidence type="ECO:0000256" key="2">
    <source>
        <dbReference type="ARBA" id="ARBA00009773"/>
    </source>
</evidence>
<feature type="region of interest" description="Disordered" evidence="6">
    <location>
        <begin position="352"/>
        <end position="372"/>
    </location>
</feature>
<evidence type="ECO:0000313" key="8">
    <source>
        <dbReference type="EMBL" id="GGI84071.1"/>
    </source>
</evidence>
<feature type="transmembrane region" description="Helical" evidence="7">
    <location>
        <begin position="290"/>
        <end position="313"/>
    </location>
</feature>
<feature type="transmembrane region" description="Helical" evidence="7">
    <location>
        <begin position="140"/>
        <end position="163"/>
    </location>
</feature>
<dbReference type="NCBIfam" id="NF008930">
    <property type="entry name" value="PRK12287.1"/>
    <property type="match status" value="1"/>
</dbReference>
<comment type="similarity">
    <text evidence="2">Belongs to the autoinducer-2 exporter (AI-2E) (TC 2.A.86) family.</text>
</comment>
<feature type="transmembrane region" description="Helical" evidence="7">
    <location>
        <begin position="9"/>
        <end position="27"/>
    </location>
</feature>
<sequence>MAKLNNSSIAFRGFATMAFLVVILAGVKAASPIVVPFVLSAFIAVICNPVIGFMTRYKLPKPLAVMLLMAFIVMMGLWLASLVGSSVNEFTKQLPFYRVQLIEQFSWIIQKLQAFNIQISKEQVLAYFDPGMALSMTTNMLSGVGNVMANLFLIILTIVFMLFEADSLPKKVHLALDDPEMRQQQIDRFLSSVNQYMVIKSLVSLATAMIVGVGLAIIGVDYALLWAVLAFLFNYIPNIGSIIAAIPSILLAFVQIGPAAAGATAILYLSTNMVMGNVVEPKFMGKGLGLSTLVVFLSLIFWGWLLGSVGMLLSVPLTMIVKIALESSTNGNWLAIMLADDVDDKIKVRQQEEPQADEALASTDLAEKSSDE</sequence>
<keyword evidence="9" id="KW-1185">Reference proteome</keyword>
<dbReference type="Pfam" id="PF01594">
    <property type="entry name" value="AI-2E_transport"/>
    <property type="match status" value="1"/>
</dbReference>
<dbReference type="PANTHER" id="PTHR21716">
    <property type="entry name" value="TRANSMEMBRANE PROTEIN"/>
    <property type="match status" value="1"/>
</dbReference>
<reference evidence="8" key="2">
    <citation type="submission" date="2020-09" db="EMBL/GenBank/DDBJ databases">
        <authorList>
            <person name="Sun Q."/>
            <person name="Ohkuma M."/>
        </authorList>
    </citation>
    <scope>NUCLEOTIDE SEQUENCE</scope>
    <source>
        <strain evidence="8">JCM 30804</strain>
    </source>
</reference>
<organism evidence="8 9">
    <name type="scientific">Shewanella gelidii</name>
    <dbReference type="NCBI Taxonomy" id="1642821"/>
    <lineage>
        <taxon>Bacteria</taxon>
        <taxon>Pseudomonadati</taxon>
        <taxon>Pseudomonadota</taxon>
        <taxon>Gammaproteobacteria</taxon>
        <taxon>Alteromonadales</taxon>
        <taxon>Shewanellaceae</taxon>
        <taxon>Shewanella</taxon>
    </lineage>
</organism>
<evidence type="ECO:0000256" key="7">
    <source>
        <dbReference type="SAM" id="Phobius"/>
    </source>
</evidence>
<dbReference type="PANTHER" id="PTHR21716:SF64">
    <property type="entry name" value="AI-2 TRANSPORT PROTEIN TQSA"/>
    <property type="match status" value="1"/>
</dbReference>
<dbReference type="AlphaFoldDB" id="A0A917NAU3"/>
<dbReference type="GO" id="GO:0055085">
    <property type="term" value="P:transmembrane transport"/>
    <property type="evidence" value="ECO:0007669"/>
    <property type="project" value="TreeGrafter"/>
</dbReference>
<dbReference type="InterPro" id="IPR002549">
    <property type="entry name" value="AI-2E-like"/>
</dbReference>
<comment type="caution">
    <text evidence="8">The sequence shown here is derived from an EMBL/GenBank/DDBJ whole genome shotgun (WGS) entry which is preliminary data.</text>
</comment>
<name>A0A917NAU3_9GAMM</name>
<feature type="transmembrane region" description="Helical" evidence="7">
    <location>
        <begin position="224"/>
        <end position="243"/>
    </location>
</feature>
<dbReference type="Proteomes" id="UP000613743">
    <property type="component" value="Unassembled WGS sequence"/>
</dbReference>
<evidence type="ECO:0000256" key="6">
    <source>
        <dbReference type="SAM" id="MobiDB-lite"/>
    </source>
</evidence>
<reference evidence="8" key="1">
    <citation type="journal article" date="2014" name="Int. J. Syst. Evol. Microbiol.">
        <title>Complete genome sequence of Corynebacterium casei LMG S-19264T (=DSM 44701T), isolated from a smear-ripened cheese.</title>
        <authorList>
            <consortium name="US DOE Joint Genome Institute (JGI-PGF)"/>
            <person name="Walter F."/>
            <person name="Albersmeier A."/>
            <person name="Kalinowski J."/>
            <person name="Ruckert C."/>
        </authorList>
    </citation>
    <scope>NUCLEOTIDE SEQUENCE</scope>
    <source>
        <strain evidence="8">JCM 30804</strain>
    </source>
</reference>
<gene>
    <name evidence="8" type="primary">tqsA</name>
    <name evidence="8" type="ORF">GCM10009332_21660</name>
</gene>
<feature type="transmembrane region" description="Helical" evidence="7">
    <location>
        <begin position="33"/>
        <end position="51"/>
    </location>
</feature>
<accession>A0A917NAU3</accession>
<keyword evidence="4 7" id="KW-1133">Transmembrane helix</keyword>
<evidence type="ECO:0000256" key="5">
    <source>
        <dbReference type="ARBA" id="ARBA00023136"/>
    </source>
</evidence>
<comment type="subcellular location">
    <subcellularLocation>
        <location evidence="1">Membrane</location>
        <topology evidence="1">Multi-pass membrane protein</topology>
    </subcellularLocation>
</comment>